<dbReference type="EMBL" id="JABFJV010000024">
    <property type="protein sequence ID" value="NOK32905.1"/>
    <property type="molecule type" value="Genomic_DNA"/>
</dbReference>
<proteinExistence type="predicted"/>
<keyword evidence="4" id="KW-1185">Reference proteome</keyword>
<dbReference type="Proteomes" id="UP000563426">
    <property type="component" value="Unassembled WGS sequence"/>
</dbReference>
<dbReference type="RefSeq" id="WP_171433455.1">
    <property type="nucleotide sequence ID" value="NZ_JABFJV010000024.1"/>
</dbReference>
<accession>A0A7Y4KFJ9</accession>
<evidence type="ECO:0000313" key="4">
    <source>
        <dbReference type="Proteomes" id="UP000563426"/>
    </source>
</evidence>
<organism evidence="3 4">
    <name type="scientific">Corallococcus exercitus</name>
    <dbReference type="NCBI Taxonomy" id="2316736"/>
    <lineage>
        <taxon>Bacteria</taxon>
        <taxon>Pseudomonadati</taxon>
        <taxon>Myxococcota</taxon>
        <taxon>Myxococcia</taxon>
        <taxon>Myxococcales</taxon>
        <taxon>Cystobacterineae</taxon>
        <taxon>Myxococcaceae</taxon>
        <taxon>Corallococcus</taxon>
    </lineage>
</organism>
<gene>
    <name evidence="3" type="ORF">HMI49_06800</name>
</gene>
<feature type="region of interest" description="Disordered" evidence="1">
    <location>
        <begin position="776"/>
        <end position="830"/>
    </location>
</feature>
<evidence type="ECO:0000256" key="1">
    <source>
        <dbReference type="SAM" id="MobiDB-lite"/>
    </source>
</evidence>
<feature type="signal peptide" evidence="2">
    <location>
        <begin position="1"/>
        <end position="18"/>
    </location>
</feature>
<feature type="compositionally biased region" description="Gly residues" evidence="1">
    <location>
        <begin position="788"/>
        <end position="820"/>
    </location>
</feature>
<feature type="compositionally biased region" description="Low complexity" evidence="1">
    <location>
        <begin position="821"/>
        <end position="830"/>
    </location>
</feature>
<name>A0A7Y4KFJ9_9BACT</name>
<protein>
    <submittedName>
        <fullName evidence="3">Uncharacterized protein</fullName>
    </submittedName>
</protein>
<feature type="non-terminal residue" evidence="3">
    <location>
        <position position="830"/>
    </location>
</feature>
<sequence length="830" mass="87135">MSMRVVLAVLLWASVAGAVELSNEFSLESPRYGRLLASVGSARAASGGGVTLLVWSDDRRGDNNAAHGTGPEIFATRIDAEGKVLDPAGIPLCTASHGQEAPSVTWDGQQFLVVWQDFRDNNHYAIYGARVSPDGTVTTPPDGFRISAPIPVVDGEWEEAPRVASSGGVSLVVWQRNTRTAYDHDILGARVRDDGTVLDPTPRVLVSAAGNQESPSVAAGTDGFLVAWSDGRHQVGESLQWDIYATRVAPSGEVLDPAGIPVSVLASSAQTFPRLVFDGTNYLAVWGDSRNSSYGDLYGGRVSPDGKPLDGTGVRITPASNDYKEGRALAFDGTQTWVVWLAATNSFDEGIYGVRLGTDGVVKDTQRVPLFTHAGQKGLQDLVFDGTRLRAVWTEYVGSFGARSGRFETDGRLVDGAGSFLARGANLQDEPSVASSGGTALMAWRDRLGEQTGSSTRVRAQRLDAEGQPTGNVLELPSTTPVGRTAVGAGDSMYLVAWSEDVAGYDIRAQRVRTDGTLIDAKPLKLATGTLSGPSSIASSGNDFFVVWEEPGSRITGAMVRADGSVSSPIRLPRPASSLQTQLQPKVAFNGTHFLVVWSNYNGGNYDIHAARVSPTGQLVDVTPQVICAANAAQYEPNVAAHGDFLVTWSDYRTSGAVGEIRATRVANDGTVEDPEGKVVVTGEALRRNSQPMFDGSGFTVLWEEGSEAFMGVKLARVSLDGTAVTAEPVDVWRYQDNAYTAGMALLAPHKGVVIYQRFDSGPGLQVDRVHGRVLTLTEDGPPDAGSGDAGTDGGVDAGTGEGGDAGTDGGGGTDAGTDGGTRPDAGGVA</sequence>
<comment type="caution">
    <text evidence="3">The sequence shown here is derived from an EMBL/GenBank/DDBJ whole genome shotgun (WGS) entry which is preliminary data.</text>
</comment>
<dbReference type="AlphaFoldDB" id="A0A7Y4KFJ9"/>
<evidence type="ECO:0000313" key="3">
    <source>
        <dbReference type="EMBL" id="NOK32905.1"/>
    </source>
</evidence>
<reference evidence="3 4" key="1">
    <citation type="submission" date="2020-05" db="EMBL/GenBank/DDBJ databases">
        <authorList>
            <person name="Whitworth D."/>
        </authorList>
    </citation>
    <scope>NUCLEOTIDE SEQUENCE [LARGE SCALE GENOMIC DNA]</scope>
    <source>
        <strain evidence="3 4">AB043B</strain>
    </source>
</reference>
<keyword evidence="2" id="KW-0732">Signal</keyword>
<evidence type="ECO:0000256" key="2">
    <source>
        <dbReference type="SAM" id="SignalP"/>
    </source>
</evidence>
<feature type="chain" id="PRO_5031418136" evidence="2">
    <location>
        <begin position="19"/>
        <end position="830"/>
    </location>
</feature>